<dbReference type="InterPro" id="IPR042534">
    <property type="entry name" value="SAP18_sf"/>
</dbReference>
<gene>
    <name evidence="2" type="ORF">PIB30_023485</name>
</gene>
<organism evidence="2 3">
    <name type="scientific">Stylosanthes scabra</name>
    <dbReference type="NCBI Taxonomy" id="79078"/>
    <lineage>
        <taxon>Eukaryota</taxon>
        <taxon>Viridiplantae</taxon>
        <taxon>Streptophyta</taxon>
        <taxon>Embryophyta</taxon>
        <taxon>Tracheophyta</taxon>
        <taxon>Spermatophyta</taxon>
        <taxon>Magnoliopsida</taxon>
        <taxon>eudicotyledons</taxon>
        <taxon>Gunneridae</taxon>
        <taxon>Pentapetalae</taxon>
        <taxon>rosids</taxon>
        <taxon>fabids</taxon>
        <taxon>Fabales</taxon>
        <taxon>Fabaceae</taxon>
        <taxon>Papilionoideae</taxon>
        <taxon>50 kb inversion clade</taxon>
        <taxon>dalbergioids sensu lato</taxon>
        <taxon>Dalbergieae</taxon>
        <taxon>Pterocarpus clade</taxon>
        <taxon>Stylosanthes</taxon>
    </lineage>
</organism>
<protein>
    <submittedName>
        <fullName evidence="2">Uncharacterized protein</fullName>
    </submittedName>
</protein>
<keyword evidence="3" id="KW-1185">Reference proteome</keyword>
<sequence>MWQEAPPFRWRQEFHNLPPPPSPPPPPVFSSPSSFEFDTEAEFEPEPEPILIKTFFKFQRHHSHADFAEALSHGIVPSPLTLIQTETMDINLRDITNTIRDQALPPVIRSESNIMLSFAVVYLTAAPAPRQYIVRKVGRTMCNAERIIDDYLILVITWMWQFAFRGEEEDTP</sequence>
<comment type="caution">
    <text evidence="2">The sequence shown here is derived from an EMBL/GenBank/DDBJ whole genome shotgun (WGS) entry which is preliminary data.</text>
</comment>
<reference evidence="2 3" key="1">
    <citation type="journal article" date="2023" name="Plants (Basel)">
        <title>Bridging the Gap: Combining Genomics and Transcriptomics Approaches to Understand Stylosanthes scabra, an Orphan Legume from the Brazilian Caatinga.</title>
        <authorList>
            <person name="Ferreira-Neto J.R.C."/>
            <person name="da Silva M.D."/>
            <person name="Binneck E."/>
            <person name="de Melo N.F."/>
            <person name="da Silva R.H."/>
            <person name="de Melo A.L.T.M."/>
            <person name="Pandolfi V."/>
            <person name="Bustamante F.O."/>
            <person name="Brasileiro-Vidal A.C."/>
            <person name="Benko-Iseppon A.M."/>
        </authorList>
    </citation>
    <scope>NUCLEOTIDE SEQUENCE [LARGE SCALE GENOMIC DNA]</scope>
    <source>
        <tissue evidence="2">Leaves</tissue>
    </source>
</reference>
<dbReference type="Pfam" id="PF06487">
    <property type="entry name" value="SAP18"/>
    <property type="match status" value="1"/>
</dbReference>
<feature type="compositionally biased region" description="Pro residues" evidence="1">
    <location>
        <begin position="17"/>
        <end position="29"/>
    </location>
</feature>
<dbReference type="EMBL" id="JASCZI010060497">
    <property type="protein sequence ID" value="MED6132938.1"/>
    <property type="molecule type" value="Genomic_DNA"/>
</dbReference>
<dbReference type="Proteomes" id="UP001341840">
    <property type="component" value="Unassembled WGS sequence"/>
</dbReference>
<evidence type="ECO:0000256" key="1">
    <source>
        <dbReference type="SAM" id="MobiDB-lite"/>
    </source>
</evidence>
<evidence type="ECO:0000313" key="2">
    <source>
        <dbReference type="EMBL" id="MED6132938.1"/>
    </source>
</evidence>
<feature type="region of interest" description="Disordered" evidence="1">
    <location>
        <begin position="1"/>
        <end position="34"/>
    </location>
</feature>
<dbReference type="Gene3D" id="3.10.20.550">
    <property type="entry name" value="ASAP complex, SAP18 subunit"/>
    <property type="match status" value="1"/>
</dbReference>
<accession>A0ABU6SAZ0</accession>
<name>A0ABU6SAZ0_9FABA</name>
<dbReference type="InterPro" id="IPR010516">
    <property type="entry name" value="SAP18"/>
</dbReference>
<proteinExistence type="predicted"/>
<evidence type="ECO:0000313" key="3">
    <source>
        <dbReference type="Proteomes" id="UP001341840"/>
    </source>
</evidence>